<dbReference type="Proteomes" id="UP000054251">
    <property type="component" value="Unassembled WGS sequence"/>
</dbReference>
<feature type="domain" description="DNA polymerase alpha/delta/epsilon subunit B" evidence="8">
    <location>
        <begin position="369"/>
        <end position="628"/>
    </location>
</feature>
<dbReference type="EMBL" id="LMYN01000165">
    <property type="protein sequence ID" value="KRZ99192.1"/>
    <property type="molecule type" value="Genomic_DNA"/>
</dbReference>
<gene>
    <name evidence="9" type="ORF">AC631_05049</name>
</gene>
<dbReference type="PANTHER" id="PTHR12708:SF0">
    <property type="entry name" value="DNA POLYMERASE EPSILON SUBUNIT 2"/>
    <property type="match status" value="1"/>
</dbReference>
<keyword evidence="6" id="KW-0539">Nucleus</keyword>
<accession>A0A0V1PSI2</accession>
<dbReference type="Pfam" id="PF04042">
    <property type="entry name" value="DNA_pol_E_B"/>
    <property type="match status" value="1"/>
</dbReference>
<dbReference type="GO" id="GO:0003677">
    <property type="term" value="F:DNA binding"/>
    <property type="evidence" value="ECO:0007669"/>
    <property type="project" value="UniProtKB-KW"/>
</dbReference>
<evidence type="ECO:0000256" key="6">
    <source>
        <dbReference type="ARBA" id="ARBA00023242"/>
    </source>
</evidence>
<evidence type="ECO:0000256" key="7">
    <source>
        <dbReference type="ARBA" id="ARBA00032930"/>
    </source>
</evidence>
<evidence type="ECO:0000313" key="10">
    <source>
        <dbReference type="Proteomes" id="UP000054251"/>
    </source>
</evidence>
<evidence type="ECO:0000256" key="1">
    <source>
        <dbReference type="ARBA" id="ARBA00004123"/>
    </source>
</evidence>
<comment type="similarity">
    <text evidence="2">Belongs to the DNA polymerase epsilon subunit B family.</text>
</comment>
<evidence type="ECO:0000256" key="2">
    <source>
        <dbReference type="ARBA" id="ARBA00009560"/>
    </source>
</evidence>
<dbReference type="GO" id="GO:0006261">
    <property type="term" value="P:DNA-templated DNA replication"/>
    <property type="evidence" value="ECO:0007669"/>
    <property type="project" value="InterPro"/>
</dbReference>
<evidence type="ECO:0000259" key="8">
    <source>
        <dbReference type="Pfam" id="PF04042"/>
    </source>
</evidence>
<dbReference type="GO" id="GO:0042276">
    <property type="term" value="P:error-prone translesion synthesis"/>
    <property type="evidence" value="ECO:0007669"/>
    <property type="project" value="TreeGrafter"/>
</dbReference>
<dbReference type="OrthoDB" id="10254730at2759"/>
<dbReference type="AlphaFoldDB" id="A0A0V1PSI2"/>
<keyword evidence="10" id="KW-1185">Reference proteome</keyword>
<evidence type="ECO:0000256" key="3">
    <source>
        <dbReference type="ARBA" id="ARBA00016011"/>
    </source>
</evidence>
<name>A0A0V1PSI2_9ASCO</name>
<dbReference type="GeneID" id="26842058"/>
<dbReference type="InterPro" id="IPR007185">
    <property type="entry name" value="DNA_pol_a/d/e_bsu"/>
</dbReference>
<reference evidence="9 10" key="1">
    <citation type="submission" date="2015-11" db="EMBL/GenBank/DDBJ databases">
        <title>The genome of Debaryomyces fabryi.</title>
        <authorList>
            <person name="Tafer H."/>
            <person name="Lopandic K."/>
        </authorList>
    </citation>
    <scope>NUCLEOTIDE SEQUENCE [LARGE SCALE GENOMIC DNA]</scope>
    <source>
        <strain evidence="9 10">CBS 789</strain>
    </source>
</reference>
<sequence length="669" mass="75836">MENPSALPIKLQPSNLRPIAYRILSKKHGLNIQTDALKLLTEAVSYKFGFDWKGIQSQQFLEEIAKIWKNQDRGIFIDGPGLKQVIKELSDRNISHVSRTNSSADNLAKKAERSDTLVDNVIENEAVYDAENTLNWNDYFKVMNPDEQPNYKYDVHRKQLSFIPSTSARRLANNLNSNVDYFNNRYHLISDRLSRNENFQKPTFSSISSISKSLNHNNKTNEITLIKNVLGRDGSKFILFGLLSKNANDDFILEDSTDHIELNLTQAYKTEGSFYCPGMFVIAEGIYSASGGSMTNANVIGGCFHVSNIGHPPAERRELSLENYGNLDFMGINRDNDTSNNDNHILRVNKSLKKKLISLEKTLVNHKLIILGSDCFLDDYKILDGLKKLFGKIESGIIDDESNQPLVIVLIGSFTSNPLTPTNSSVANVSNTENYKSNFDNLSNILSNFPNIVQKVKIALIPGINDPWQSSHSLGGSNLNAFPQRSIPKIFTNRLERLLPKGNLIAGWNPLRINYLSQEIVLMKDDIINKFKRNDIIFSNDLELEQQKLQKDKNADGLIHATDINTKEPHISPKIKQARKLVKTILDQGNLQPFLKDIRIINTNYDYSLRIEPLPTVMILNDATFPTFEVTYNGCKVINTGKLVGNNRKLSFVEYYPSGKRFEFKEVYF</sequence>
<evidence type="ECO:0000256" key="4">
    <source>
        <dbReference type="ARBA" id="ARBA00022705"/>
    </source>
</evidence>
<protein>
    <recommendedName>
        <fullName evidence="3">DNA polymerase epsilon subunit B</fullName>
    </recommendedName>
    <alternativeName>
        <fullName evidence="7">DNA polymerase II subunit 2</fullName>
    </alternativeName>
</protein>
<dbReference type="PANTHER" id="PTHR12708">
    <property type="entry name" value="DNA POLYMERASE EPSILON SUBUNIT B"/>
    <property type="match status" value="1"/>
</dbReference>
<comment type="subcellular location">
    <subcellularLocation>
        <location evidence="1">Nucleus</location>
    </subcellularLocation>
</comment>
<comment type="caution">
    <text evidence="9">The sequence shown here is derived from an EMBL/GenBank/DDBJ whole genome shotgun (WGS) entry which is preliminary data.</text>
</comment>
<organism evidence="9 10">
    <name type="scientific">Debaryomyces fabryi</name>
    <dbReference type="NCBI Taxonomy" id="58627"/>
    <lineage>
        <taxon>Eukaryota</taxon>
        <taxon>Fungi</taxon>
        <taxon>Dikarya</taxon>
        <taxon>Ascomycota</taxon>
        <taxon>Saccharomycotina</taxon>
        <taxon>Pichiomycetes</taxon>
        <taxon>Debaryomycetaceae</taxon>
        <taxon>Debaryomyces</taxon>
    </lineage>
</organism>
<dbReference type="InterPro" id="IPR016266">
    <property type="entry name" value="POLE2"/>
</dbReference>
<evidence type="ECO:0000313" key="9">
    <source>
        <dbReference type="EMBL" id="KRZ99192.1"/>
    </source>
</evidence>
<dbReference type="GO" id="GO:0008622">
    <property type="term" value="C:epsilon DNA polymerase complex"/>
    <property type="evidence" value="ECO:0007669"/>
    <property type="project" value="InterPro"/>
</dbReference>
<evidence type="ECO:0000256" key="5">
    <source>
        <dbReference type="ARBA" id="ARBA00023125"/>
    </source>
</evidence>
<keyword evidence="5" id="KW-0238">DNA-binding</keyword>
<dbReference type="RefSeq" id="XP_015465295.1">
    <property type="nucleotide sequence ID" value="XM_015613878.1"/>
</dbReference>
<keyword evidence="4" id="KW-0235">DNA replication</keyword>
<proteinExistence type="inferred from homology"/>